<dbReference type="RefSeq" id="WP_324697774.1">
    <property type="nucleotide sequence ID" value="NZ_JPYA02000001.1"/>
</dbReference>
<organism evidence="1 2">
    <name type="scientific">Geobacillus icigianus</name>
    <dbReference type="NCBI Taxonomy" id="1430331"/>
    <lineage>
        <taxon>Bacteria</taxon>
        <taxon>Bacillati</taxon>
        <taxon>Bacillota</taxon>
        <taxon>Bacilli</taxon>
        <taxon>Bacillales</taxon>
        <taxon>Anoxybacillaceae</taxon>
        <taxon>Geobacillus</taxon>
    </lineage>
</organism>
<evidence type="ECO:0000313" key="2">
    <source>
        <dbReference type="Proteomes" id="UP000029267"/>
    </source>
</evidence>
<protein>
    <submittedName>
        <fullName evidence="1">Uncharacterized protein</fullName>
    </submittedName>
</protein>
<gene>
    <name evidence="1" type="ORF">EP10_000870</name>
</gene>
<proteinExistence type="predicted"/>
<accession>A0ABU6BDM1</accession>
<name>A0ABU6BDM1_9BACL</name>
<comment type="caution">
    <text evidence="1">The sequence shown here is derived from an EMBL/GenBank/DDBJ whole genome shotgun (WGS) entry which is preliminary data.</text>
</comment>
<sequence length="353" mass="41463">MEELVKHIPEIPVDRGYWFVRTNSGEYYESFVNDGFVGIGWNRVELKHLKENRPLEDIVREKYKNENRSNYVANQIKTFCYDIKKGDIVLIPSSKSAYIHFGIVQDDEPYEEDIPIEIENIDEHSEWFFEYEGVCPYRKRRQVKWIKVVRRDNLDPQLYKLIYSQHTISKADGYAEYIDKSLFDFYIKGDKCHFILHVRKKEHIKAHHLIPFMSDLLAIADNNKLGFDNEIDIKVSIQSPGTIELIGGIQNIVIFSLILLTVVGGRFKFFAMEWDTPGIVGRFLEWYRIKRQGQNQEQETNELTEQQRERLVANAGNLDIQMPEQLQKALKAYIEDINKQMSAAAETKSKEEE</sequence>
<evidence type="ECO:0000313" key="1">
    <source>
        <dbReference type="EMBL" id="MEB3750031.1"/>
    </source>
</evidence>
<reference evidence="1 2" key="1">
    <citation type="journal article" date="2014" name="Genome Announc.">
        <title>Draft Genome Sequence of Geobacillus icigianus Strain G1w1T Isolated from Hot Springs in the Valley of Geysers, Kamchatka (Russian Federation).</title>
        <authorList>
            <person name="Bryanskaya A.V."/>
            <person name="Rozanov A.S."/>
            <person name="Logacheva M.D."/>
            <person name="Kotenko A.V."/>
            <person name="Peltek S.E."/>
        </authorList>
    </citation>
    <scope>NUCLEOTIDE SEQUENCE [LARGE SCALE GENOMIC DNA]</scope>
    <source>
        <strain evidence="1 2">G1w1</strain>
    </source>
</reference>
<dbReference type="EMBL" id="JPYA02000001">
    <property type="protein sequence ID" value="MEB3750031.1"/>
    <property type="molecule type" value="Genomic_DNA"/>
</dbReference>
<keyword evidence="2" id="KW-1185">Reference proteome</keyword>
<dbReference type="Proteomes" id="UP000029267">
    <property type="component" value="Unassembled WGS sequence"/>
</dbReference>